<organism evidence="3 4">
    <name type="scientific">Streptomyces purpureus</name>
    <dbReference type="NCBI Taxonomy" id="1951"/>
    <lineage>
        <taxon>Bacteria</taxon>
        <taxon>Bacillati</taxon>
        <taxon>Actinomycetota</taxon>
        <taxon>Actinomycetes</taxon>
        <taxon>Kitasatosporales</taxon>
        <taxon>Streptomycetaceae</taxon>
        <taxon>Streptomyces</taxon>
    </lineage>
</organism>
<evidence type="ECO:0000256" key="2">
    <source>
        <dbReference type="SAM" id="Phobius"/>
    </source>
</evidence>
<name>A0A918GZA6_9ACTN</name>
<evidence type="ECO:0000313" key="3">
    <source>
        <dbReference type="EMBL" id="GGT25779.1"/>
    </source>
</evidence>
<reference evidence="3" key="1">
    <citation type="journal article" date="2014" name="Int. J. Syst. Evol. Microbiol.">
        <title>Complete genome sequence of Corynebacterium casei LMG S-19264T (=DSM 44701T), isolated from a smear-ripened cheese.</title>
        <authorList>
            <consortium name="US DOE Joint Genome Institute (JGI-PGF)"/>
            <person name="Walter F."/>
            <person name="Albersmeier A."/>
            <person name="Kalinowski J."/>
            <person name="Ruckert C."/>
        </authorList>
    </citation>
    <scope>NUCLEOTIDE SEQUENCE</scope>
    <source>
        <strain evidence="3">JCM 3172</strain>
    </source>
</reference>
<feature type="transmembrane region" description="Helical" evidence="2">
    <location>
        <begin position="106"/>
        <end position="128"/>
    </location>
</feature>
<proteinExistence type="predicted"/>
<gene>
    <name evidence="3" type="ORF">GCM10014713_18500</name>
</gene>
<feature type="region of interest" description="Disordered" evidence="1">
    <location>
        <begin position="82"/>
        <end position="101"/>
    </location>
</feature>
<sequence length="165" mass="17126">MVTRRRGSEGRYGRWLLLVALLFGIVTMHTLGHPSAHGSDHGTSHGPQGPTAEAGAHRPATPDFHGSHEPPAEAVHVPAPAPAAANAADHAAPSTSHGGEGQGFDPASVCLAVLGALGVALLIVRLVVRRSGTALVVVDGRRLRALWPIPPPPRTHLTLLSVLRI</sequence>
<feature type="region of interest" description="Disordered" evidence="1">
    <location>
        <begin position="34"/>
        <end position="75"/>
    </location>
</feature>
<feature type="transmembrane region" description="Helical" evidence="2">
    <location>
        <begin position="12"/>
        <end position="31"/>
    </location>
</feature>
<comment type="caution">
    <text evidence="3">The sequence shown here is derived from an EMBL/GenBank/DDBJ whole genome shotgun (WGS) entry which is preliminary data.</text>
</comment>
<reference evidence="3" key="2">
    <citation type="submission" date="2020-09" db="EMBL/GenBank/DDBJ databases">
        <authorList>
            <person name="Sun Q."/>
            <person name="Ohkuma M."/>
        </authorList>
    </citation>
    <scope>NUCLEOTIDE SEQUENCE</scope>
    <source>
        <strain evidence="3">JCM 3172</strain>
    </source>
</reference>
<evidence type="ECO:0000256" key="1">
    <source>
        <dbReference type="SAM" id="MobiDB-lite"/>
    </source>
</evidence>
<keyword evidence="2" id="KW-0812">Transmembrane</keyword>
<dbReference type="AlphaFoldDB" id="A0A918GZA6"/>
<keyword evidence="4" id="KW-1185">Reference proteome</keyword>
<dbReference type="RefSeq" id="WP_229832812.1">
    <property type="nucleotide sequence ID" value="NZ_BMQQ01000005.1"/>
</dbReference>
<keyword evidence="2" id="KW-0472">Membrane</keyword>
<keyword evidence="2" id="KW-1133">Transmembrane helix</keyword>
<accession>A0A918GZA6</accession>
<evidence type="ECO:0000313" key="4">
    <source>
        <dbReference type="Proteomes" id="UP000619486"/>
    </source>
</evidence>
<feature type="compositionally biased region" description="Low complexity" evidence="1">
    <location>
        <begin position="82"/>
        <end position="93"/>
    </location>
</feature>
<dbReference type="EMBL" id="BMQQ01000005">
    <property type="protein sequence ID" value="GGT25779.1"/>
    <property type="molecule type" value="Genomic_DNA"/>
</dbReference>
<dbReference type="Proteomes" id="UP000619486">
    <property type="component" value="Unassembled WGS sequence"/>
</dbReference>
<protein>
    <submittedName>
        <fullName evidence="3">Uncharacterized protein</fullName>
    </submittedName>
</protein>